<keyword evidence="2" id="KW-1015">Disulfide bond</keyword>
<evidence type="ECO:0000256" key="3">
    <source>
        <dbReference type="ARBA" id="ARBA00023180"/>
    </source>
</evidence>
<dbReference type="InterPro" id="IPR003598">
    <property type="entry name" value="Ig_sub2"/>
</dbReference>
<dbReference type="SUPFAM" id="SSF48726">
    <property type="entry name" value="Immunoglobulin"/>
    <property type="match status" value="3"/>
</dbReference>
<accession>A0AAV2MAT5</accession>
<evidence type="ECO:0000256" key="1">
    <source>
        <dbReference type="ARBA" id="ARBA00022729"/>
    </source>
</evidence>
<keyword evidence="3" id="KW-0325">Glycoprotein</keyword>
<protein>
    <recommendedName>
        <fullName evidence="6">Ig-like domain-containing protein</fullName>
    </recommendedName>
</protein>
<evidence type="ECO:0000313" key="7">
    <source>
        <dbReference type="EMBL" id="CAL1610401.1"/>
    </source>
</evidence>
<dbReference type="InterPro" id="IPR013783">
    <property type="entry name" value="Ig-like_fold"/>
</dbReference>
<dbReference type="Proteomes" id="UP001497482">
    <property type="component" value="Chromosome 7"/>
</dbReference>
<reference evidence="7 8" key="1">
    <citation type="submission" date="2024-04" db="EMBL/GenBank/DDBJ databases">
        <authorList>
            <person name="Waldvogel A.-M."/>
            <person name="Schoenle A."/>
        </authorList>
    </citation>
    <scope>NUCLEOTIDE SEQUENCE [LARGE SCALE GENOMIC DNA]</scope>
</reference>
<evidence type="ECO:0000259" key="6">
    <source>
        <dbReference type="PROSITE" id="PS50835"/>
    </source>
</evidence>
<feature type="signal peptide" evidence="5">
    <location>
        <begin position="1"/>
        <end position="21"/>
    </location>
</feature>
<feature type="domain" description="Ig-like" evidence="6">
    <location>
        <begin position="217"/>
        <end position="288"/>
    </location>
</feature>
<dbReference type="Pfam" id="PF13927">
    <property type="entry name" value="Ig_3"/>
    <property type="match status" value="2"/>
</dbReference>
<keyword evidence="8" id="KW-1185">Reference proteome</keyword>
<dbReference type="PANTHER" id="PTHR44337">
    <property type="entry name" value="CARCINOEMBRYONIC ANTIGEN-RELATED CELL ADHESION MOLECULE 8"/>
    <property type="match status" value="1"/>
</dbReference>
<sequence length="328" mass="35042">MRMETLTCAVLLLLYQESCGAVEVRPSANPAVVGSSVTLSLSPSSSLNSGSWAVGEYLILTWSRLGDQDQVAVYPDHLGRASIDAGRALTLTSLSVNDSGLYTMKSTDPKLSASLSLTVLEPIVNVTTNASVSPLVEHRSTAVALCSVSSGSSVSFAWFNSSSEVVVSDRVRLTEGNATLSIVTISRYDQGPFTCLASNPVSNATSDPVDFTIYYGPDNMNVTLGSHTTGSNVTAVCTAQSNPAARMHWTFGGELLNSSGSELELYHVTKEQSGLYSCVAFNNETKLSHNVTGFLQIKDANSGSDRPKAVWILRLLCLAELMFTFWDI</sequence>
<keyword evidence="1 5" id="KW-0732">Signal</keyword>
<dbReference type="PROSITE" id="PS50835">
    <property type="entry name" value="IG_LIKE"/>
    <property type="match status" value="2"/>
</dbReference>
<gene>
    <name evidence="7" type="ORF">KC01_LOCUS37025</name>
</gene>
<feature type="domain" description="Ig-like" evidence="6">
    <location>
        <begin position="122"/>
        <end position="212"/>
    </location>
</feature>
<evidence type="ECO:0000256" key="2">
    <source>
        <dbReference type="ARBA" id="ARBA00023157"/>
    </source>
</evidence>
<dbReference type="InterPro" id="IPR036179">
    <property type="entry name" value="Ig-like_dom_sf"/>
</dbReference>
<dbReference type="PANTHER" id="PTHR44337:SF20">
    <property type="entry name" value="CARCINOEMBRYONIC ANTIGEN-RELATED CELL ADHESION MOLECULE 5-RELATED"/>
    <property type="match status" value="1"/>
</dbReference>
<name>A0AAV2MAT5_KNICA</name>
<evidence type="ECO:0000313" key="8">
    <source>
        <dbReference type="Proteomes" id="UP001497482"/>
    </source>
</evidence>
<dbReference type="InterPro" id="IPR007110">
    <property type="entry name" value="Ig-like_dom"/>
</dbReference>
<proteinExistence type="predicted"/>
<dbReference type="CDD" id="cd00096">
    <property type="entry name" value="Ig"/>
    <property type="match status" value="1"/>
</dbReference>
<dbReference type="SMART" id="SM00409">
    <property type="entry name" value="IG"/>
    <property type="match status" value="3"/>
</dbReference>
<organism evidence="7 8">
    <name type="scientific">Knipowitschia caucasica</name>
    <name type="common">Caucasian dwarf goby</name>
    <name type="synonym">Pomatoschistus caucasicus</name>
    <dbReference type="NCBI Taxonomy" id="637954"/>
    <lineage>
        <taxon>Eukaryota</taxon>
        <taxon>Metazoa</taxon>
        <taxon>Chordata</taxon>
        <taxon>Craniata</taxon>
        <taxon>Vertebrata</taxon>
        <taxon>Euteleostomi</taxon>
        <taxon>Actinopterygii</taxon>
        <taxon>Neopterygii</taxon>
        <taxon>Teleostei</taxon>
        <taxon>Neoteleostei</taxon>
        <taxon>Acanthomorphata</taxon>
        <taxon>Gobiaria</taxon>
        <taxon>Gobiiformes</taxon>
        <taxon>Gobioidei</taxon>
        <taxon>Gobiidae</taxon>
        <taxon>Gobiinae</taxon>
        <taxon>Knipowitschia</taxon>
    </lineage>
</organism>
<keyword evidence="4" id="KW-0393">Immunoglobulin domain</keyword>
<dbReference type="EMBL" id="OZ035829">
    <property type="protein sequence ID" value="CAL1610401.1"/>
    <property type="molecule type" value="Genomic_DNA"/>
</dbReference>
<evidence type="ECO:0000256" key="4">
    <source>
        <dbReference type="ARBA" id="ARBA00023319"/>
    </source>
</evidence>
<dbReference type="SMART" id="SM00408">
    <property type="entry name" value="IGc2"/>
    <property type="match status" value="2"/>
</dbReference>
<feature type="chain" id="PRO_5043931947" description="Ig-like domain-containing protein" evidence="5">
    <location>
        <begin position="22"/>
        <end position="328"/>
    </location>
</feature>
<dbReference type="InterPro" id="IPR052598">
    <property type="entry name" value="IgSF_CEA-related"/>
</dbReference>
<dbReference type="InterPro" id="IPR003599">
    <property type="entry name" value="Ig_sub"/>
</dbReference>
<evidence type="ECO:0000256" key="5">
    <source>
        <dbReference type="SAM" id="SignalP"/>
    </source>
</evidence>
<dbReference type="AlphaFoldDB" id="A0AAV2MAT5"/>
<dbReference type="Gene3D" id="2.60.40.10">
    <property type="entry name" value="Immunoglobulins"/>
    <property type="match status" value="3"/>
</dbReference>